<dbReference type="PROSITE" id="PS50110">
    <property type="entry name" value="RESPONSE_REGULATORY"/>
    <property type="match status" value="1"/>
</dbReference>
<evidence type="ECO:0000313" key="4">
    <source>
        <dbReference type="Proteomes" id="UP001058860"/>
    </source>
</evidence>
<feature type="domain" description="Response regulatory" evidence="2">
    <location>
        <begin position="3"/>
        <end position="118"/>
    </location>
</feature>
<dbReference type="Gene3D" id="3.40.50.2300">
    <property type="match status" value="1"/>
</dbReference>
<organism evidence="3 4">
    <name type="scientific">Svornostia abyssi</name>
    <dbReference type="NCBI Taxonomy" id="2898438"/>
    <lineage>
        <taxon>Bacteria</taxon>
        <taxon>Bacillati</taxon>
        <taxon>Actinomycetota</taxon>
        <taxon>Thermoleophilia</taxon>
        <taxon>Solirubrobacterales</taxon>
        <taxon>Baekduiaceae</taxon>
        <taxon>Svornostia</taxon>
    </lineage>
</organism>
<dbReference type="SUPFAM" id="SSF52172">
    <property type="entry name" value="CheY-like"/>
    <property type="match status" value="1"/>
</dbReference>
<feature type="modified residue" description="4-aspartylphosphate" evidence="1">
    <location>
        <position position="53"/>
    </location>
</feature>
<proteinExistence type="predicted"/>
<dbReference type="RefSeq" id="WP_353865240.1">
    <property type="nucleotide sequence ID" value="NZ_CP088295.1"/>
</dbReference>
<dbReference type="Proteomes" id="UP001058860">
    <property type="component" value="Chromosome"/>
</dbReference>
<dbReference type="InterPro" id="IPR052048">
    <property type="entry name" value="ST_Response_Regulator"/>
</dbReference>
<evidence type="ECO:0000259" key="2">
    <source>
        <dbReference type="PROSITE" id="PS50110"/>
    </source>
</evidence>
<dbReference type="SMART" id="SM00448">
    <property type="entry name" value="REC"/>
    <property type="match status" value="1"/>
</dbReference>
<reference evidence="4" key="1">
    <citation type="submission" date="2021-11" db="EMBL/GenBank/DDBJ databases">
        <title>Cultivation dependent microbiological survey of springs from the worlds oldest radium mine currently devoted to the extraction of radon-saturated water.</title>
        <authorList>
            <person name="Kapinusova G."/>
            <person name="Smrhova T."/>
            <person name="Strejcek M."/>
            <person name="Suman J."/>
            <person name="Jani K."/>
            <person name="Pajer P."/>
            <person name="Uhlik O."/>
        </authorList>
    </citation>
    <scope>NUCLEOTIDE SEQUENCE [LARGE SCALE GENOMIC DNA]</scope>
    <source>
        <strain evidence="4">J379</strain>
    </source>
</reference>
<dbReference type="CDD" id="cd17542">
    <property type="entry name" value="REC_CheY"/>
    <property type="match status" value="1"/>
</dbReference>
<evidence type="ECO:0000256" key="1">
    <source>
        <dbReference type="PROSITE-ProRule" id="PRU00169"/>
    </source>
</evidence>
<protein>
    <submittedName>
        <fullName evidence="3">Response regulator</fullName>
    </submittedName>
</protein>
<accession>A0ABY5PK16</accession>
<dbReference type="InterPro" id="IPR001789">
    <property type="entry name" value="Sig_transdc_resp-reg_receiver"/>
</dbReference>
<sequence length="119" mass="12752">MARVLIVDDAAFMRKMVGDALAKGGHEVVGEAANGQEAVERFQELSPEVMTLDITMPEKDGLQALREIIAMDPGAKVIMCSALGQESKVLESIKIGAKDFVVKPFQPDRVLGAIEKALG</sequence>
<keyword evidence="4" id="KW-1185">Reference proteome</keyword>
<evidence type="ECO:0000313" key="3">
    <source>
        <dbReference type="EMBL" id="UUY04760.1"/>
    </source>
</evidence>
<keyword evidence="1" id="KW-0597">Phosphoprotein</keyword>
<dbReference type="PANTHER" id="PTHR43228:SF1">
    <property type="entry name" value="TWO-COMPONENT RESPONSE REGULATOR ARR22"/>
    <property type="match status" value="1"/>
</dbReference>
<dbReference type="InterPro" id="IPR011006">
    <property type="entry name" value="CheY-like_superfamily"/>
</dbReference>
<dbReference type="PANTHER" id="PTHR43228">
    <property type="entry name" value="TWO-COMPONENT RESPONSE REGULATOR"/>
    <property type="match status" value="1"/>
</dbReference>
<dbReference type="EMBL" id="CP088295">
    <property type="protein sequence ID" value="UUY04760.1"/>
    <property type="molecule type" value="Genomic_DNA"/>
</dbReference>
<gene>
    <name evidence="3" type="ORF">LRS13_04310</name>
</gene>
<dbReference type="Pfam" id="PF00072">
    <property type="entry name" value="Response_reg"/>
    <property type="match status" value="1"/>
</dbReference>
<name>A0ABY5PK16_9ACTN</name>